<sequence length="504" mass="58764">MKTRQNSLYRCQSICKGSGYFSGSKEDRIIVIHDLIEYINENYDSYSKNVYDEDILYTKEELLSVFDGHCGNFCSTYLQQMFPFELCFNKSFKLGNYNLALLETYDILHKKLLKCKEYKPEEQTYTYCSGSTASVALVTEEETFFSFLGDSPILIWKNNEDKPKMLFQEHNIENTSLHQHLIESNIFLVVSQPQNHKSLSKIITEVEEKQKILDKFDTNSSPRKHHKNQRSNKSKNKKNDLKPENVRIGFSALNVWGTLGDSIYEPDIFNTFIEEIENFKLLRRDRLNQLTLKLKSNSMINSAFYQLSKNSQNSQNSNENNNSLKNNEKNNIFLDEENADSMRQVISNSNNSNINFQFDFEKNPNITLKELHNLANQINYEEIIPFLTSRPNWPKISKHISLSKKNLSNSRLISSSINLLTTQHKINSCSLKRKPEITTIKNSELKLFIIASDGVIRSYYEYKDQYNSIITNNYKNPERLLSAFKEFSSSINDDHSLICLFYNK</sequence>
<feature type="compositionally biased region" description="Basic residues" evidence="1">
    <location>
        <begin position="222"/>
        <end position="236"/>
    </location>
</feature>
<evidence type="ECO:0000256" key="1">
    <source>
        <dbReference type="SAM" id="MobiDB-lite"/>
    </source>
</evidence>
<dbReference type="InterPro" id="IPR001932">
    <property type="entry name" value="PPM-type_phosphatase-like_dom"/>
</dbReference>
<reference evidence="3 4" key="2">
    <citation type="submission" date="2016-08" db="EMBL/GenBank/DDBJ databases">
        <title>Pervasive Adenine N6-methylation of Active Genes in Fungi.</title>
        <authorList>
            <consortium name="DOE Joint Genome Institute"/>
            <person name="Mondo S.J."/>
            <person name="Dannebaum R.O."/>
            <person name="Kuo R.C."/>
            <person name="Labutti K."/>
            <person name="Haridas S."/>
            <person name="Kuo A."/>
            <person name="Salamov A."/>
            <person name="Ahrendt S.R."/>
            <person name="Lipzen A."/>
            <person name="Sullivan W."/>
            <person name="Andreopoulos W.B."/>
            <person name="Clum A."/>
            <person name="Lindquist E."/>
            <person name="Daum C."/>
            <person name="Ramamoorthy G.K."/>
            <person name="Gryganskyi A."/>
            <person name="Culley D."/>
            <person name="Magnuson J.K."/>
            <person name="James T.Y."/>
            <person name="O'Malley M.A."/>
            <person name="Stajich J.E."/>
            <person name="Spatafora J.W."/>
            <person name="Visel A."/>
            <person name="Grigoriev I.V."/>
        </authorList>
    </citation>
    <scope>NUCLEOTIDE SEQUENCE [LARGE SCALE GENOMIC DNA]</scope>
    <source>
        <strain evidence="3 4">S4</strain>
    </source>
</reference>
<evidence type="ECO:0000313" key="4">
    <source>
        <dbReference type="Proteomes" id="UP000193944"/>
    </source>
</evidence>
<feature type="region of interest" description="Disordered" evidence="1">
    <location>
        <begin position="214"/>
        <end position="243"/>
    </location>
</feature>
<dbReference type="Gene3D" id="3.60.40.10">
    <property type="entry name" value="PPM-type phosphatase domain"/>
    <property type="match status" value="1"/>
</dbReference>
<proteinExistence type="predicted"/>
<dbReference type="OrthoDB" id="2145232at2759"/>
<name>A0A1Y1WS92_9FUNG</name>
<keyword evidence="4" id="KW-1185">Reference proteome</keyword>
<organism evidence="3 4">
    <name type="scientific">Anaeromyces robustus</name>
    <dbReference type="NCBI Taxonomy" id="1754192"/>
    <lineage>
        <taxon>Eukaryota</taxon>
        <taxon>Fungi</taxon>
        <taxon>Fungi incertae sedis</taxon>
        <taxon>Chytridiomycota</taxon>
        <taxon>Chytridiomycota incertae sedis</taxon>
        <taxon>Neocallimastigomycetes</taxon>
        <taxon>Neocallimastigales</taxon>
        <taxon>Neocallimastigaceae</taxon>
        <taxon>Anaeromyces</taxon>
    </lineage>
</organism>
<dbReference type="Proteomes" id="UP000193944">
    <property type="component" value="Unassembled WGS sequence"/>
</dbReference>
<feature type="domain" description="PPM-type phosphatase" evidence="2">
    <location>
        <begin position="11"/>
        <end position="500"/>
    </location>
</feature>
<comment type="caution">
    <text evidence="3">The sequence shown here is derived from an EMBL/GenBank/DDBJ whole genome shotgun (WGS) entry which is preliminary data.</text>
</comment>
<gene>
    <name evidence="3" type="ORF">BCR32DRAFT_271358</name>
</gene>
<protein>
    <recommendedName>
        <fullName evidence="2">PPM-type phosphatase domain-containing protein</fullName>
    </recommendedName>
</protein>
<reference evidence="3 4" key="1">
    <citation type="submission" date="2016-08" db="EMBL/GenBank/DDBJ databases">
        <title>A Parts List for Fungal Cellulosomes Revealed by Comparative Genomics.</title>
        <authorList>
            <consortium name="DOE Joint Genome Institute"/>
            <person name="Haitjema C.H."/>
            <person name="Gilmore S.P."/>
            <person name="Henske J.K."/>
            <person name="Solomon K.V."/>
            <person name="De Groot R."/>
            <person name="Kuo A."/>
            <person name="Mondo S.J."/>
            <person name="Salamov A.A."/>
            <person name="Labutti K."/>
            <person name="Zhao Z."/>
            <person name="Chiniquy J."/>
            <person name="Barry K."/>
            <person name="Brewer H.M."/>
            <person name="Purvine S.O."/>
            <person name="Wright A.T."/>
            <person name="Boxma B."/>
            <person name="Van Alen T."/>
            <person name="Hackstein J.H."/>
            <person name="Baker S.E."/>
            <person name="Grigoriev I.V."/>
            <person name="O'Malley M.A."/>
        </authorList>
    </citation>
    <scope>NUCLEOTIDE SEQUENCE [LARGE SCALE GENOMIC DNA]</scope>
    <source>
        <strain evidence="3 4">S4</strain>
    </source>
</reference>
<dbReference type="SMART" id="SM00332">
    <property type="entry name" value="PP2Cc"/>
    <property type="match status" value="1"/>
</dbReference>
<accession>A0A1Y1WS92</accession>
<dbReference type="AlphaFoldDB" id="A0A1Y1WS92"/>
<evidence type="ECO:0000259" key="2">
    <source>
        <dbReference type="SMART" id="SM00332"/>
    </source>
</evidence>
<dbReference type="Pfam" id="PF00481">
    <property type="entry name" value="PP2C"/>
    <property type="match status" value="1"/>
</dbReference>
<evidence type="ECO:0000313" key="3">
    <source>
        <dbReference type="EMBL" id="ORX76322.1"/>
    </source>
</evidence>
<dbReference type="EMBL" id="MCFG01000306">
    <property type="protein sequence ID" value="ORX76322.1"/>
    <property type="molecule type" value="Genomic_DNA"/>
</dbReference>
<feature type="region of interest" description="Disordered" evidence="1">
    <location>
        <begin position="309"/>
        <end position="328"/>
    </location>
</feature>
<dbReference type="InterPro" id="IPR036457">
    <property type="entry name" value="PPM-type-like_dom_sf"/>
</dbReference>
<dbReference type="STRING" id="1754192.A0A1Y1WS92"/>
<dbReference type="SUPFAM" id="SSF81606">
    <property type="entry name" value="PP2C-like"/>
    <property type="match status" value="1"/>
</dbReference>